<reference evidence="1 2" key="1">
    <citation type="submission" date="2020-04" db="EMBL/GenBank/DDBJ databases">
        <title>Genome Sequencing and Assembley of Pseudoalteromonas artica.</title>
        <authorList>
            <person name="Akerly B."/>
            <person name="Cook G."/>
        </authorList>
    </citation>
    <scope>NUCLEOTIDE SEQUENCE [LARGE SCALE GENOMIC DNA]</scope>
    <source>
        <strain evidence="1 2">NEC-BIFX-0059</strain>
    </source>
</reference>
<dbReference type="Proteomes" id="UP000519126">
    <property type="component" value="Unassembled WGS sequence"/>
</dbReference>
<name>A0A7X9U3P1_9GAMM</name>
<organism evidence="1 2">
    <name type="scientific">Pseudoalteromonas arctica</name>
    <dbReference type="NCBI Taxonomy" id="394751"/>
    <lineage>
        <taxon>Bacteria</taxon>
        <taxon>Pseudomonadati</taxon>
        <taxon>Pseudomonadota</taxon>
        <taxon>Gammaproteobacteria</taxon>
        <taxon>Alteromonadales</taxon>
        <taxon>Pseudoalteromonadaceae</taxon>
        <taxon>Pseudoalteromonas</taxon>
    </lineage>
</organism>
<dbReference type="InterPro" id="IPR056510">
    <property type="entry name" value="WapI"/>
</dbReference>
<accession>A0A7X9U3P1</accession>
<dbReference type="EMBL" id="JABBCX010000001">
    <property type="protein sequence ID" value="NMF47047.1"/>
    <property type="molecule type" value="Genomic_DNA"/>
</dbReference>
<dbReference type="Pfam" id="PF24716">
    <property type="entry name" value="WapI"/>
    <property type="match status" value="1"/>
</dbReference>
<protein>
    <submittedName>
        <fullName evidence="1">Uncharacterized protein</fullName>
    </submittedName>
</protein>
<evidence type="ECO:0000313" key="1">
    <source>
        <dbReference type="EMBL" id="NMF47047.1"/>
    </source>
</evidence>
<evidence type="ECO:0000313" key="2">
    <source>
        <dbReference type="Proteomes" id="UP000519126"/>
    </source>
</evidence>
<sequence>MFELGNSDNAKIQISKLSYSSEDWFEYSVKVNTGSFVASINAFMQTSDFVAFRTQLIRLNKTLKGEAILLPREEQFTLKLKGNGMGQIEVSGEAFEVASYGNCLKFEFGLDQTYLAECIDSLDSILE</sequence>
<comment type="caution">
    <text evidence="1">The sequence shown here is derived from an EMBL/GenBank/DDBJ whole genome shotgun (WGS) entry which is preliminary data.</text>
</comment>
<gene>
    <name evidence="1" type="ORF">HHL01_02455</name>
</gene>
<proteinExistence type="predicted"/>
<dbReference type="RefSeq" id="WP_170070942.1">
    <property type="nucleotide sequence ID" value="NZ_JABBCX010000001.1"/>
</dbReference>
<dbReference type="AlphaFoldDB" id="A0A7X9U3P1"/>